<gene>
    <name evidence="2" type="ORF">CGXH109_LOCUS85573</name>
</gene>
<accession>A0A9W4RYY3</accession>
<sequence>MMRLRAEDETESISDDVSRVVAAKIEDLIDRGLPVGLLKSLQAELVKRADRTFLWVSLVLSLLEEKVESGASRRDLDGILNTRDIFSVYSELLASRPEPMKARKMFNIILAAARPLTIEEVSIALAVAPYGDDSGDGSPPHESQLHHFQHNFSLVNANTLLLDICVTFLYCLAKPSKTSPPGEVSPETEPFLSYAALSWTIQYHRTKRLLDQRENRYYQNLCHPLFPGFDCWMQEFWDPNHPMAKNQVSHPPGAPDDIQDYYIEYFNLETHSSSSHGAGLDDKHDSAISDSESCEDEQSDASETSLNYGGVAFGHDNVEDHRDRLHLPLWRGADTALSSNPGSLSNHYFPLKVDGEGLVSLDFKNRSSHKPLES</sequence>
<evidence type="ECO:0000313" key="2">
    <source>
        <dbReference type="EMBL" id="CAI0649417.1"/>
    </source>
</evidence>
<protein>
    <submittedName>
        <fullName evidence="2">Uncharacterized protein</fullName>
    </submittedName>
</protein>
<reference evidence="2" key="1">
    <citation type="submission" date="2022-08" db="EMBL/GenBank/DDBJ databases">
        <authorList>
            <person name="Giroux E."/>
            <person name="Giroux E."/>
        </authorList>
    </citation>
    <scope>NUCLEOTIDE SEQUENCE</scope>
    <source>
        <strain evidence="2">H1091258</strain>
    </source>
</reference>
<organism evidence="2 3">
    <name type="scientific">Colletotrichum noveboracense</name>
    <dbReference type="NCBI Taxonomy" id="2664923"/>
    <lineage>
        <taxon>Eukaryota</taxon>
        <taxon>Fungi</taxon>
        <taxon>Dikarya</taxon>
        <taxon>Ascomycota</taxon>
        <taxon>Pezizomycotina</taxon>
        <taxon>Sordariomycetes</taxon>
        <taxon>Hypocreomycetidae</taxon>
        <taxon>Glomerellales</taxon>
        <taxon>Glomerellaceae</taxon>
        <taxon>Colletotrichum</taxon>
        <taxon>Colletotrichum gloeosporioides species complex</taxon>
    </lineage>
</organism>
<dbReference type="EMBL" id="CAMGZC010000695">
    <property type="protein sequence ID" value="CAI0649417.1"/>
    <property type="molecule type" value="Genomic_DNA"/>
</dbReference>
<dbReference type="Proteomes" id="UP001152533">
    <property type="component" value="Unassembled WGS sequence"/>
</dbReference>
<keyword evidence="3" id="KW-1185">Reference proteome</keyword>
<dbReference type="PANTHER" id="PTHR10039:SF14">
    <property type="entry name" value="NACHT DOMAIN-CONTAINING PROTEIN"/>
    <property type="match status" value="1"/>
</dbReference>
<feature type="region of interest" description="Disordered" evidence="1">
    <location>
        <begin position="274"/>
        <end position="305"/>
    </location>
</feature>
<evidence type="ECO:0000256" key="1">
    <source>
        <dbReference type="SAM" id="MobiDB-lite"/>
    </source>
</evidence>
<proteinExistence type="predicted"/>
<dbReference type="PANTHER" id="PTHR10039">
    <property type="entry name" value="AMELOGENIN"/>
    <property type="match status" value="1"/>
</dbReference>
<comment type="caution">
    <text evidence="2">The sequence shown here is derived from an EMBL/GenBank/DDBJ whole genome shotgun (WGS) entry which is preliminary data.</text>
</comment>
<dbReference type="AlphaFoldDB" id="A0A9W4RYY3"/>
<evidence type="ECO:0000313" key="3">
    <source>
        <dbReference type="Proteomes" id="UP001152533"/>
    </source>
</evidence>
<name>A0A9W4RYY3_9PEZI</name>